<dbReference type="SUPFAM" id="SSF48403">
    <property type="entry name" value="Ankyrin repeat"/>
    <property type="match status" value="1"/>
</dbReference>
<dbReference type="Proteomes" id="UP001145742">
    <property type="component" value="Unassembled WGS sequence"/>
</dbReference>
<dbReference type="PROSITE" id="PS50297">
    <property type="entry name" value="ANK_REP_REGION"/>
    <property type="match status" value="2"/>
</dbReference>
<dbReference type="SMART" id="SM00248">
    <property type="entry name" value="ANK"/>
    <property type="match status" value="3"/>
</dbReference>
<feature type="region of interest" description="Disordered" evidence="3">
    <location>
        <begin position="383"/>
        <end position="409"/>
    </location>
</feature>
<keyword evidence="1" id="KW-0040">ANK repeat</keyword>
<evidence type="ECO:0000256" key="1">
    <source>
        <dbReference type="PROSITE-ProRule" id="PRU00023"/>
    </source>
</evidence>
<dbReference type="PROSITE" id="PS50088">
    <property type="entry name" value="ANK_REPEAT"/>
    <property type="match status" value="2"/>
</dbReference>
<sequence>MAWVDLHSAAACGDLNQLRRHWWLKRFLINKRNTDKLTPLHLACMNGHADVVQFLIGKNCQLNPCDKFKKSPLIQLGYTPLVLAITERRKEMIKFLLQKGADVHAEDKCERTPIAIASIAKNNDAVQILHRHGAVLKRRSFTVDTAQITPKILEFSAKKGREYKRCERMGQSSARGPEGIDSSCSGTSVDIPFNTRALPKSFHVLRYQRGVLTAARQKQKKDNDSPRDSEPLVRQLLGKLDEVLKKNSLAETSLGARETHSRDLREEKLLLQEKLERSKAKMQELKVHRIKSQCYAESLKNALKEKEREITIFRNLQGLRASCHMSLPAASHQLEEGIQQLRVQQARLEAIVQQQAKTIEILVKWLQATKAAQNVLPVPQLGEEGESEQQHGLESLNQSTKVGTAIPKP</sequence>
<organism evidence="4 5">
    <name type="scientific">Willisornis vidua</name>
    <name type="common">Xingu scale-backed antbird</name>
    <dbReference type="NCBI Taxonomy" id="1566151"/>
    <lineage>
        <taxon>Eukaryota</taxon>
        <taxon>Metazoa</taxon>
        <taxon>Chordata</taxon>
        <taxon>Craniata</taxon>
        <taxon>Vertebrata</taxon>
        <taxon>Euteleostomi</taxon>
        <taxon>Archelosauria</taxon>
        <taxon>Archosauria</taxon>
        <taxon>Dinosauria</taxon>
        <taxon>Saurischia</taxon>
        <taxon>Theropoda</taxon>
        <taxon>Coelurosauria</taxon>
        <taxon>Aves</taxon>
        <taxon>Neognathae</taxon>
        <taxon>Neoaves</taxon>
        <taxon>Telluraves</taxon>
        <taxon>Australaves</taxon>
        <taxon>Passeriformes</taxon>
        <taxon>Thamnophilidae</taxon>
        <taxon>Willisornis</taxon>
    </lineage>
</organism>
<name>A0ABQ9DL66_9PASS</name>
<dbReference type="Pfam" id="PF12796">
    <property type="entry name" value="Ank_2"/>
    <property type="match status" value="1"/>
</dbReference>
<evidence type="ECO:0008006" key="6">
    <source>
        <dbReference type="Google" id="ProtNLM"/>
    </source>
</evidence>
<gene>
    <name evidence="4" type="ORF">WISP_46417</name>
</gene>
<dbReference type="InterPro" id="IPR002110">
    <property type="entry name" value="Ankyrin_rpt"/>
</dbReference>
<dbReference type="PANTHER" id="PTHR24147">
    <property type="entry name" value="ANKYRIN REPEAT DOMAIN 36-RELATED"/>
    <property type="match status" value="1"/>
</dbReference>
<feature type="repeat" description="ANK" evidence="1">
    <location>
        <begin position="76"/>
        <end position="108"/>
    </location>
</feature>
<dbReference type="InterPro" id="IPR036770">
    <property type="entry name" value="Ankyrin_rpt-contain_sf"/>
</dbReference>
<feature type="compositionally biased region" description="Polar residues" evidence="3">
    <location>
        <begin position="390"/>
        <end position="402"/>
    </location>
</feature>
<reference evidence="4" key="1">
    <citation type="submission" date="2019-10" db="EMBL/GenBank/DDBJ databases">
        <authorList>
            <person name="Soares A.E.R."/>
            <person name="Aleixo A."/>
            <person name="Schneider P."/>
            <person name="Miyaki C.Y."/>
            <person name="Schneider M.P."/>
            <person name="Mello C."/>
            <person name="Vasconcelos A.T.R."/>
        </authorList>
    </citation>
    <scope>NUCLEOTIDE SEQUENCE</scope>
    <source>
        <tissue evidence="4">Muscle</tissue>
    </source>
</reference>
<accession>A0ABQ9DL66</accession>
<keyword evidence="5" id="KW-1185">Reference proteome</keyword>
<protein>
    <recommendedName>
        <fullName evidence="6">ANKR6 protein</fullName>
    </recommendedName>
</protein>
<dbReference type="PRINTS" id="PR01415">
    <property type="entry name" value="ANKYRIN"/>
</dbReference>
<keyword evidence="2" id="KW-0175">Coiled coil</keyword>
<evidence type="ECO:0000313" key="5">
    <source>
        <dbReference type="Proteomes" id="UP001145742"/>
    </source>
</evidence>
<feature type="repeat" description="ANK" evidence="1">
    <location>
        <begin position="35"/>
        <end position="67"/>
    </location>
</feature>
<dbReference type="InterPro" id="IPR050657">
    <property type="entry name" value="Ankyrin_repeat_domain"/>
</dbReference>
<evidence type="ECO:0000313" key="4">
    <source>
        <dbReference type="EMBL" id="KAJ7420804.1"/>
    </source>
</evidence>
<dbReference type="EMBL" id="WHWB01033280">
    <property type="protein sequence ID" value="KAJ7420804.1"/>
    <property type="molecule type" value="Genomic_DNA"/>
</dbReference>
<evidence type="ECO:0000256" key="2">
    <source>
        <dbReference type="SAM" id="Coils"/>
    </source>
</evidence>
<dbReference type="Gene3D" id="1.25.40.20">
    <property type="entry name" value="Ankyrin repeat-containing domain"/>
    <property type="match status" value="2"/>
</dbReference>
<dbReference type="PANTHER" id="PTHR24147:SF53">
    <property type="entry name" value="ANKYRIN REPEAT DOMAIN 26"/>
    <property type="match status" value="1"/>
</dbReference>
<proteinExistence type="predicted"/>
<evidence type="ECO:0000256" key="3">
    <source>
        <dbReference type="SAM" id="MobiDB-lite"/>
    </source>
</evidence>
<feature type="coiled-coil region" evidence="2">
    <location>
        <begin position="261"/>
        <end position="316"/>
    </location>
</feature>
<comment type="caution">
    <text evidence="4">The sequence shown here is derived from an EMBL/GenBank/DDBJ whole genome shotgun (WGS) entry which is preliminary data.</text>
</comment>